<feature type="domain" description="YopX protein" evidence="1">
    <location>
        <begin position="68"/>
        <end position="195"/>
    </location>
</feature>
<dbReference type="Pfam" id="PF09643">
    <property type="entry name" value="YopX"/>
    <property type="match status" value="1"/>
</dbReference>
<dbReference type="AlphaFoldDB" id="C1FRA2"/>
<proteinExistence type="predicted"/>
<dbReference type="KEGG" id="cby:CLM_2536"/>
<name>C1FRA2_CLOBJ</name>
<dbReference type="SUPFAM" id="SSF159006">
    <property type="entry name" value="YopX-like"/>
    <property type="match status" value="1"/>
</dbReference>
<evidence type="ECO:0000259" key="1">
    <source>
        <dbReference type="Pfam" id="PF09643"/>
    </source>
</evidence>
<dbReference type="RefSeq" id="WP_012704532.1">
    <property type="nucleotide sequence ID" value="NC_012563.1"/>
</dbReference>
<sequence>MEAWMDKLDKYFNGELKLFEESYTITYPCILKRGRKRIKAKIDMDHGVIYNLKGKGNQEGEGGMRKIKFRAWDKIDEKIREVTLIDFEYKKVKLLNDYTDESYLRNFEEVILLEYTGLKDVNNKEFYEGDILHIEIKDKKIKNKIIASSNEVVEHKGYKFGVVWGGHRDFIGLAGFYNTTFKVIGNVYEDSKLLQEG</sequence>
<dbReference type="HOGENOM" id="CLU_107462_3_1_9"/>
<protein>
    <submittedName>
        <fullName evidence="2">Phage protein</fullName>
    </submittedName>
</protein>
<evidence type="ECO:0000313" key="3">
    <source>
        <dbReference type="Proteomes" id="UP000001374"/>
    </source>
</evidence>
<evidence type="ECO:0000313" key="2">
    <source>
        <dbReference type="EMBL" id="ACO85016.1"/>
    </source>
</evidence>
<accession>C1FRA2</accession>
<organism evidence="2 3">
    <name type="scientific">Clostridium botulinum (strain Kyoto / Type A2)</name>
    <dbReference type="NCBI Taxonomy" id="536232"/>
    <lineage>
        <taxon>Bacteria</taxon>
        <taxon>Bacillati</taxon>
        <taxon>Bacillota</taxon>
        <taxon>Clostridia</taxon>
        <taxon>Eubacteriales</taxon>
        <taxon>Clostridiaceae</taxon>
        <taxon>Clostridium</taxon>
    </lineage>
</organism>
<dbReference type="Proteomes" id="UP000001374">
    <property type="component" value="Chromosome"/>
</dbReference>
<gene>
    <name evidence="2" type="ordered locus">CLM_2536</name>
</gene>
<dbReference type="InterPro" id="IPR019096">
    <property type="entry name" value="YopX_protein"/>
</dbReference>
<reference evidence="2 3" key="1">
    <citation type="submission" date="2008-10" db="EMBL/GenBank/DDBJ databases">
        <title>Genome sequence of Clostridium botulinum A2 Kyoto.</title>
        <authorList>
            <person name="Shrivastava S."/>
            <person name="Brinkac L.M."/>
            <person name="Brown J.L."/>
            <person name="Bruce D."/>
            <person name="Detter C.C."/>
            <person name="Johnson E.A."/>
            <person name="Munk C.A."/>
            <person name="Smith L.A."/>
            <person name="Smith T.J."/>
            <person name="Sutton G."/>
            <person name="Brettin T.S."/>
        </authorList>
    </citation>
    <scope>NUCLEOTIDE SEQUENCE [LARGE SCALE GENOMIC DNA]</scope>
    <source>
        <strain evidence="3">Kyoto / Type A2</strain>
    </source>
</reference>
<dbReference type="InterPro" id="IPR023385">
    <property type="entry name" value="YopX-like_C"/>
</dbReference>
<dbReference type="EMBL" id="CP001581">
    <property type="protein sequence ID" value="ACO85016.1"/>
    <property type="molecule type" value="Genomic_DNA"/>
</dbReference>
<dbReference type="Gene3D" id="2.30.30.290">
    <property type="entry name" value="YopX-like domains"/>
    <property type="match status" value="1"/>
</dbReference>